<gene>
    <name evidence="1" type="ORF">FISHEDRAFT_38760</name>
</gene>
<dbReference type="AlphaFoldDB" id="A0A0D7AK46"/>
<keyword evidence="2" id="KW-1185">Reference proteome</keyword>
<accession>A0A0D7AK46</accession>
<evidence type="ECO:0000313" key="2">
    <source>
        <dbReference type="Proteomes" id="UP000054144"/>
    </source>
</evidence>
<dbReference type="Proteomes" id="UP000054144">
    <property type="component" value="Unassembled WGS sequence"/>
</dbReference>
<dbReference type="OrthoDB" id="2676448at2759"/>
<proteinExistence type="predicted"/>
<evidence type="ECO:0000313" key="1">
    <source>
        <dbReference type="EMBL" id="KIY50710.1"/>
    </source>
</evidence>
<organism evidence="1 2">
    <name type="scientific">Fistulina hepatica ATCC 64428</name>
    <dbReference type="NCBI Taxonomy" id="1128425"/>
    <lineage>
        <taxon>Eukaryota</taxon>
        <taxon>Fungi</taxon>
        <taxon>Dikarya</taxon>
        <taxon>Basidiomycota</taxon>
        <taxon>Agaricomycotina</taxon>
        <taxon>Agaricomycetes</taxon>
        <taxon>Agaricomycetidae</taxon>
        <taxon>Agaricales</taxon>
        <taxon>Fistulinaceae</taxon>
        <taxon>Fistulina</taxon>
    </lineage>
</organism>
<reference evidence="1 2" key="1">
    <citation type="journal article" date="2015" name="Fungal Genet. Biol.">
        <title>Evolution of novel wood decay mechanisms in Agaricales revealed by the genome sequences of Fistulina hepatica and Cylindrobasidium torrendii.</title>
        <authorList>
            <person name="Floudas D."/>
            <person name="Held B.W."/>
            <person name="Riley R."/>
            <person name="Nagy L.G."/>
            <person name="Koehler G."/>
            <person name="Ransdell A.S."/>
            <person name="Younus H."/>
            <person name="Chow J."/>
            <person name="Chiniquy J."/>
            <person name="Lipzen A."/>
            <person name="Tritt A."/>
            <person name="Sun H."/>
            <person name="Haridas S."/>
            <person name="LaButti K."/>
            <person name="Ohm R.A."/>
            <person name="Kues U."/>
            <person name="Blanchette R.A."/>
            <person name="Grigoriev I.V."/>
            <person name="Minto R.E."/>
            <person name="Hibbett D.S."/>
        </authorList>
    </citation>
    <scope>NUCLEOTIDE SEQUENCE [LARGE SCALE GENOMIC DNA]</scope>
    <source>
        <strain evidence="1 2">ATCC 64428</strain>
    </source>
</reference>
<protein>
    <submittedName>
        <fullName evidence="1">Uncharacterized protein</fullName>
    </submittedName>
</protein>
<sequence length="69" mass="7667">LGKFKFQKVVENLEGLIIQCLFVLAKANLAGTGICLQHHIFHAISNCSKAIHMMLDKYNVLAPIQKSLC</sequence>
<feature type="non-terminal residue" evidence="1">
    <location>
        <position position="1"/>
    </location>
</feature>
<name>A0A0D7AK46_9AGAR</name>
<dbReference type="EMBL" id="KN881675">
    <property type="protein sequence ID" value="KIY50710.1"/>
    <property type="molecule type" value="Genomic_DNA"/>
</dbReference>